<feature type="domain" description="EamA" evidence="2">
    <location>
        <begin position="157"/>
        <end position="296"/>
    </location>
</feature>
<dbReference type="InterPro" id="IPR000620">
    <property type="entry name" value="EamA_dom"/>
</dbReference>
<evidence type="ECO:0000259" key="2">
    <source>
        <dbReference type="Pfam" id="PF00892"/>
    </source>
</evidence>
<feature type="transmembrane region" description="Helical" evidence="1">
    <location>
        <begin position="225"/>
        <end position="244"/>
    </location>
</feature>
<keyword evidence="1" id="KW-1133">Transmembrane helix</keyword>
<dbReference type="PANTHER" id="PTHR22911">
    <property type="entry name" value="ACYL-MALONYL CONDENSING ENZYME-RELATED"/>
    <property type="match status" value="1"/>
</dbReference>
<sequence>MLCSTEVVGIFLMLASGISVTCEMVTSKIIEEMHWPYWYLLTACCVVASSVNGLLLWWQGTTCPKVGDIKWVLARAIFENLHWMLAMLSVLVGAAPGDVAALTSIDIIAAALLGLVFLGERVSVLHLLALLLSVAGALCISQPQFLFGDVGEQQSPLGYCLAMMSGCFQACSFVCARKSAHISVSLLAFVTLLFAVPAALLPPIFRVGGATNSFEPVLEKPWQAVGLLCILTVWTFFSILLPAAGATRCPAAVSATVFTSSSMITGYVAQTILFGNAPKPLKLLGAGCMLLSVVMMAIRCHVPEPEEACTADTAGGAEVVLEPGAAEDDETLSLGSFVASEISFTSSSRSLRRRSTAGSANAANSAGLKPVAQRLGACLPIAVTSA</sequence>
<dbReference type="SUPFAM" id="SSF103481">
    <property type="entry name" value="Multidrug resistance efflux transporter EmrE"/>
    <property type="match status" value="1"/>
</dbReference>
<accession>A0A812SS40</accession>
<feature type="transmembrane region" description="Helical" evidence="1">
    <location>
        <begin position="156"/>
        <end position="176"/>
    </location>
</feature>
<reference evidence="3" key="1">
    <citation type="submission" date="2021-02" db="EMBL/GenBank/DDBJ databases">
        <authorList>
            <person name="Dougan E. K."/>
            <person name="Rhodes N."/>
            <person name="Thang M."/>
            <person name="Chan C."/>
        </authorList>
    </citation>
    <scope>NUCLEOTIDE SEQUENCE</scope>
</reference>
<dbReference type="EMBL" id="CAJNDS010002464">
    <property type="protein sequence ID" value="CAE7487816.1"/>
    <property type="molecule type" value="Genomic_DNA"/>
</dbReference>
<dbReference type="OrthoDB" id="429925at2759"/>
<dbReference type="AlphaFoldDB" id="A0A812SS40"/>
<keyword evidence="1" id="KW-0472">Membrane</keyword>
<feature type="transmembrane region" description="Helical" evidence="1">
    <location>
        <begin position="251"/>
        <end position="269"/>
    </location>
</feature>
<feature type="transmembrane region" description="Helical" evidence="1">
    <location>
        <begin position="99"/>
        <end position="118"/>
    </location>
</feature>
<feature type="domain" description="EamA" evidence="2">
    <location>
        <begin position="9"/>
        <end position="141"/>
    </location>
</feature>
<feature type="transmembrane region" description="Helical" evidence="1">
    <location>
        <begin position="125"/>
        <end position="144"/>
    </location>
</feature>
<dbReference type="GO" id="GO:0016020">
    <property type="term" value="C:membrane"/>
    <property type="evidence" value="ECO:0007669"/>
    <property type="project" value="InterPro"/>
</dbReference>
<name>A0A812SS40_9DINO</name>
<keyword evidence="4" id="KW-1185">Reference proteome</keyword>
<gene>
    <name evidence="3" type="ORF">SNAT2548_LOCUS27359</name>
</gene>
<proteinExistence type="predicted"/>
<dbReference type="Proteomes" id="UP000604046">
    <property type="component" value="Unassembled WGS sequence"/>
</dbReference>
<evidence type="ECO:0000256" key="1">
    <source>
        <dbReference type="SAM" id="Phobius"/>
    </source>
</evidence>
<feature type="transmembrane region" description="Helical" evidence="1">
    <location>
        <begin position="72"/>
        <end position="93"/>
    </location>
</feature>
<organism evidence="3 4">
    <name type="scientific">Symbiodinium natans</name>
    <dbReference type="NCBI Taxonomy" id="878477"/>
    <lineage>
        <taxon>Eukaryota</taxon>
        <taxon>Sar</taxon>
        <taxon>Alveolata</taxon>
        <taxon>Dinophyceae</taxon>
        <taxon>Suessiales</taxon>
        <taxon>Symbiodiniaceae</taxon>
        <taxon>Symbiodinium</taxon>
    </lineage>
</organism>
<feature type="transmembrane region" description="Helical" evidence="1">
    <location>
        <begin position="183"/>
        <end position="205"/>
    </location>
</feature>
<evidence type="ECO:0000313" key="3">
    <source>
        <dbReference type="EMBL" id="CAE7487816.1"/>
    </source>
</evidence>
<evidence type="ECO:0000313" key="4">
    <source>
        <dbReference type="Proteomes" id="UP000604046"/>
    </source>
</evidence>
<dbReference type="InterPro" id="IPR037185">
    <property type="entry name" value="EmrE-like"/>
</dbReference>
<protein>
    <recommendedName>
        <fullName evidence="2">EamA domain-containing protein</fullName>
    </recommendedName>
</protein>
<dbReference type="Pfam" id="PF00892">
    <property type="entry name" value="EamA"/>
    <property type="match status" value="2"/>
</dbReference>
<feature type="transmembrane region" description="Helical" evidence="1">
    <location>
        <begin position="38"/>
        <end position="60"/>
    </location>
</feature>
<comment type="caution">
    <text evidence="3">The sequence shown here is derived from an EMBL/GenBank/DDBJ whole genome shotgun (WGS) entry which is preliminary data.</text>
</comment>
<keyword evidence="1" id="KW-0812">Transmembrane</keyword>